<dbReference type="Proteomes" id="UP000612362">
    <property type="component" value="Unassembled WGS sequence"/>
</dbReference>
<dbReference type="Pfam" id="PF09861">
    <property type="entry name" value="Lar_N"/>
    <property type="match status" value="1"/>
</dbReference>
<dbReference type="InterPro" id="IPR018657">
    <property type="entry name" value="LarA-like_N"/>
</dbReference>
<evidence type="ECO:0000313" key="2">
    <source>
        <dbReference type="EMBL" id="GHO44446.1"/>
    </source>
</evidence>
<sequence>MGIGIGYLQQALKEDEMRQILVQTFQESALDGKRVLVIIPDSTRTAPIPLMFRELYNLLGHKVARLDYLIALGTHPPMSEEAIAKLVGVDAHERQEHYPNVSIYNHHWSEPGVLKTIGVITREEAAQLTEGLLAEEVPVRLNGMIFEYDQLVICGPVFPHEVVGFSGGAKYLFPGIAGADIINFTHWLGARLTSTLTIGTKDTLVRRVIHRAAEFVDRPLLCLALVMQGEHLHGLYTGDYIDAYNHAADLSGRLNVLPVKHPFKRILSMPSTRYDDLWTAAKAMYKTEAAIVDGGEVIIYAPHISEVSYTHGALIDEVGYHVKDYFLKQWERFKNVPGSILAHSTHVKGTGTYDSATDIEQPRIQVTLATSISEERCRKINLGYLDYRTINPDEWEGREDEGLLLVRHAGEMLYYSPEIKQAVK</sequence>
<dbReference type="Gene3D" id="3.90.226.30">
    <property type="match status" value="1"/>
</dbReference>
<accession>A0A8J3HYS0</accession>
<dbReference type="GO" id="GO:0050043">
    <property type="term" value="F:lactate racemase activity"/>
    <property type="evidence" value="ECO:0007669"/>
    <property type="project" value="InterPro"/>
</dbReference>
<dbReference type="Gene3D" id="3.40.50.11440">
    <property type="match status" value="1"/>
</dbReference>
<dbReference type="PANTHER" id="PTHR33171:SF17">
    <property type="entry name" value="LARA-LIKE N-TERMINAL DOMAIN-CONTAINING PROTEIN"/>
    <property type="match status" value="1"/>
</dbReference>
<dbReference type="PANTHER" id="PTHR33171">
    <property type="entry name" value="LAR_N DOMAIN-CONTAINING PROTEIN"/>
    <property type="match status" value="1"/>
</dbReference>
<comment type="caution">
    <text evidence="2">The sequence shown here is derived from an EMBL/GenBank/DDBJ whole genome shotgun (WGS) entry which is preliminary data.</text>
</comment>
<evidence type="ECO:0000259" key="1">
    <source>
        <dbReference type="Pfam" id="PF09861"/>
    </source>
</evidence>
<dbReference type="AlphaFoldDB" id="A0A8J3HYS0"/>
<organism evidence="2 3">
    <name type="scientific">Ktedonospora formicarum</name>
    <dbReference type="NCBI Taxonomy" id="2778364"/>
    <lineage>
        <taxon>Bacteria</taxon>
        <taxon>Bacillati</taxon>
        <taxon>Chloroflexota</taxon>
        <taxon>Ktedonobacteria</taxon>
        <taxon>Ktedonobacterales</taxon>
        <taxon>Ktedonobacteraceae</taxon>
        <taxon>Ktedonospora</taxon>
    </lineage>
</organism>
<feature type="domain" description="LarA-like N-terminal" evidence="1">
    <location>
        <begin position="23"/>
        <end position="188"/>
    </location>
</feature>
<protein>
    <recommendedName>
        <fullName evidence="1">LarA-like N-terminal domain-containing protein</fullName>
    </recommendedName>
</protein>
<dbReference type="InterPro" id="IPR043166">
    <property type="entry name" value="LarA-like_C"/>
</dbReference>
<dbReference type="EMBL" id="BNJF01000001">
    <property type="protein sequence ID" value="GHO44446.1"/>
    <property type="molecule type" value="Genomic_DNA"/>
</dbReference>
<name>A0A8J3HYS0_9CHLR</name>
<dbReference type="InterPro" id="IPR048068">
    <property type="entry name" value="LarA-like"/>
</dbReference>
<gene>
    <name evidence="2" type="ORF">KSX_26090</name>
</gene>
<evidence type="ECO:0000313" key="3">
    <source>
        <dbReference type="Proteomes" id="UP000612362"/>
    </source>
</evidence>
<proteinExistence type="predicted"/>
<dbReference type="RefSeq" id="WP_220193839.1">
    <property type="nucleotide sequence ID" value="NZ_BNJF01000001.1"/>
</dbReference>
<keyword evidence="3" id="KW-1185">Reference proteome</keyword>
<reference evidence="2" key="1">
    <citation type="submission" date="2020-10" db="EMBL/GenBank/DDBJ databases">
        <title>Taxonomic study of unclassified bacteria belonging to the class Ktedonobacteria.</title>
        <authorList>
            <person name="Yabe S."/>
            <person name="Wang C.M."/>
            <person name="Zheng Y."/>
            <person name="Sakai Y."/>
            <person name="Cavaletti L."/>
            <person name="Monciardini P."/>
            <person name="Donadio S."/>
        </authorList>
    </citation>
    <scope>NUCLEOTIDE SEQUENCE</scope>
    <source>
        <strain evidence="2">SOSP1-1</strain>
    </source>
</reference>